<proteinExistence type="predicted"/>
<dbReference type="AlphaFoldDB" id="A0A183SB70"/>
<evidence type="ECO:0000313" key="2">
    <source>
        <dbReference type="Proteomes" id="UP000275846"/>
    </source>
</evidence>
<keyword evidence="2" id="KW-1185">Reference proteome</keyword>
<organism evidence="3">
    <name type="scientific">Schistocephalus solidus</name>
    <name type="common">Tapeworm</name>
    <dbReference type="NCBI Taxonomy" id="70667"/>
    <lineage>
        <taxon>Eukaryota</taxon>
        <taxon>Metazoa</taxon>
        <taxon>Spiralia</taxon>
        <taxon>Lophotrochozoa</taxon>
        <taxon>Platyhelminthes</taxon>
        <taxon>Cestoda</taxon>
        <taxon>Eucestoda</taxon>
        <taxon>Diphyllobothriidea</taxon>
        <taxon>Diphyllobothriidae</taxon>
        <taxon>Schistocephalus</taxon>
    </lineage>
</organism>
<reference evidence="1 2" key="2">
    <citation type="submission" date="2018-11" db="EMBL/GenBank/DDBJ databases">
        <authorList>
            <consortium name="Pathogen Informatics"/>
        </authorList>
    </citation>
    <scope>NUCLEOTIDE SEQUENCE [LARGE SCALE GENOMIC DNA]</scope>
    <source>
        <strain evidence="1 2">NST_G2</strain>
    </source>
</reference>
<evidence type="ECO:0000313" key="1">
    <source>
        <dbReference type="EMBL" id="VDL87849.1"/>
    </source>
</evidence>
<name>A0A183SB70_SCHSO</name>
<dbReference type="WBParaSite" id="SSLN_0000152401-mRNA-1">
    <property type="protein sequence ID" value="SSLN_0000152401-mRNA-1"/>
    <property type="gene ID" value="SSLN_0000152401"/>
</dbReference>
<protein>
    <submittedName>
        <fullName evidence="3">Reverse transcriptase domain-containing protein</fullName>
    </submittedName>
</protein>
<gene>
    <name evidence="1" type="ORF">SSLN_LOCUS1468</name>
</gene>
<accession>A0A183SB70</accession>
<dbReference type="OrthoDB" id="425014at2759"/>
<evidence type="ECO:0000313" key="3">
    <source>
        <dbReference type="WBParaSite" id="SSLN_0000152401-mRNA-1"/>
    </source>
</evidence>
<dbReference type="Proteomes" id="UP000275846">
    <property type="component" value="Unassembled WGS sequence"/>
</dbReference>
<reference evidence="3" key="1">
    <citation type="submission" date="2016-06" db="UniProtKB">
        <authorList>
            <consortium name="WormBaseParasite"/>
        </authorList>
    </citation>
    <scope>IDENTIFICATION</scope>
</reference>
<sequence>MLMDTYRDEQPGIRIAYRNDRHLLNSRRMQVSTHVSTTTVHYLHFADNCALNTVSEETMQRCMDLFAAGCAYFGLTISTAFGKLQASMWNRNLIQLNTKLKMYKAVVLTTVLYGAET</sequence>
<dbReference type="EMBL" id="UYSU01003296">
    <property type="protein sequence ID" value="VDL87849.1"/>
    <property type="molecule type" value="Genomic_DNA"/>
</dbReference>